<evidence type="ECO:0000256" key="11">
    <source>
        <dbReference type="ARBA" id="ARBA00023136"/>
    </source>
</evidence>
<keyword evidence="11" id="KW-0472">Membrane</keyword>
<evidence type="ECO:0000256" key="10">
    <source>
        <dbReference type="ARBA" id="ARBA00023033"/>
    </source>
</evidence>
<keyword evidence="7" id="KW-1133">Transmembrane helix</keyword>
<dbReference type="PANTHER" id="PTHR46300">
    <property type="entry name" value="P450, PUTATIVE (EUROFUNG)-RELATED-RELATED"/>
    <property type="match status" value="1"/>
</dbReference>
<evidence type="ECO:0000256" key="5">
    <source>
        <dbReference type="ARBA" id="ARBA00022692"/>
    </source>
</evidence>
<dbReference type="SUPFAM" id="SSF48264">
    <property type="entry name" value="Cytochrome P450"/>
    <property type="match status" value="1"/>
</dbReference>
<dbReference type="Gene3D" id="1.10.630.10">
    <property type="entry name" value="Cytochrome P450"/>
    <property type="match status" value="1"/>
</dbReference>
<name>A0A0C9TQW8_PAXIN</name>
<evidence type="ECO:0000313" key="13">
    <source>
        <dbReference type="Proteomes" id="UP000053647"/>
    </source>
</evidence>
<keyword evidence="6" id="KW-0479">Metal-binding</keyword>
<dbReference type="AlphaFoldDB" id="A0A0C9TQW8"/>
<reference evidence="12 13" key="1">
    <citation type="submission" date="2014-06" db="EMBL/GenBank/DDBJ databases">
        <authorList>
            <consortium name="DOE Joint Genome Institute"/>
            <person name="Kuo A."/>
            <person name="Kohler A."/>
            <person name="Nagy L.G."/>
            <person name="Floudas D."/>
            <person name="Copeland A."/>
            <person name="Barry K.W."/>
            <person name="Cichocki N."/>
            <person name="Veneault-Fourrey C."/>
            <person name="LaButti K."/>
            <person name="Lindquist E.A."/>
            <person name="Lipzen A."/>
            <person name="Lundell T."/>
            <person name="Morin E."/>
            <person name="Murat C."/>
            <person name="Sun H."/>
            <person name="Tunlid A."/>
            <person name="Henrissat B."/>
            <person name="Grigoriev I.V."/>
            <person name="Hibbett D.S."/>
            <person name="Martin F."/>
            <person name="Nordberg H.P."/>
            <person name="Cantor M.N."/>
            <person name="Hua S.X."/>
        </authorList>
    </citation>
    <scope>NUCLEOTIDE SEQUENCE [LARGE SCALE GENOMIC DNA]</scope>
    <source>
        <strain evidence="12 13">ATCC 200175</strain>
    </source>
</reference>
<evidence type="ECO:0000313" key="12">
    <source>
        <dbReference type="EMBL" id="KIJ09561.1"/>
    </source>
</evidence>
<sequence>MCNVAGWDGIDRLPTWADEASLPYVSYIIKEVLRFTPVIRLGKLFAVLSFLELTVALSGLPHCVLCEDQYLDYRIPYGSTIIANIWQDLLSHLLFMPANVP</sequence>
<evidence type="ECO:0000256" key="3">
    <source>
        <dbReference type="ARBA" id="ARBA00010617"/>
    </source>
</evidence>
<dbReference type="PANTHER" id="PTHR46300:SF2">
    <property type="entry name" value="CYTOCHROME P450 MONOOXYGENASE ALNH-RELATED"/>
    <property type="match status" value="1"/>
</dbReference>
<dbReference type="GO" id="GO:0016020">
    <property type="term" value="C:membrane"/>
    <property type="evidence" value="ECO:0007669"/>
    <property type="project" value="UniProtKB-SubCell"/>
</dbReference>
<evidence type="ECO:0000256" key="7">
    <source>
        <dbReference type="ARBA" id="ARBA00022989"/>
    </source>
</evidence>
<keyword evidence="9" id="KW-0408">Iron</keyword>
<keyword evidence="5" id="KW-0812">Transmembrane</keyword>
<keyword evidence="8" id="KW-0560">Oxidoreductase</keyword>
<evidence type="ECO:0000256" key="4">
    <source>
        <dbReference type="ARBA" id="ARBA00022617"/>
    </source>
</evidence>
<evidence type="ECO:0000256" key="8">
    <source>
        <dbReference type="ARBA" id="ARBA00023002"/>
    </source>
</evidence>
<dbReference type="OrthoDB" id="2789670at2759"/>
<dbReference type="EMBL" id="KN819451">
    <property type="protein sequence ID" value="KIJ09561.1"/>
    <property type="molecule type" value="Genomic_DNA"/>
</dbReference>
<evidence type="ECO:0000256" key="2">
    <source>
        <dbReference type="ARBA" id="ARBA00004167"/>
    </source>
</evidence>
<evidence type="ECO:0000256" key="1">
    <source>
        <dbReference type="ARBA" id="ARBA00001971"/>
    </source>
</evidence>
<organism evidence="12 13">
    <name type="scientific">Paxillus involutus ATCC 200175</name>
    <dbReference type="NCBI Taxonomy" id="664439"/>
    <lineage>
        <taxon>Eukaryota</taxon>
        <taxon>Fungi</taxon>
        <taxon>Dikarya</taxon>
        <taxon>Basidiomycota</taxon>
        <taxon>Agaricomycotina</taxon>
        <taxon>Agaricomycetes</taxon>
        <taxon>Agaricomycetidae</taxon>
        <taxon>Boletales</taxon>
        <taxon>Paxilineae</taxon>
        <taxon>Paxillaceae</taxon>
        <taxon>Paxillus</taxon>
    </lineage>
</organism>
<accession>A0A0C9TQW8</accession>
<dbReference type="GO" id="GO:0020037">
    <property type="term" value="F:heme binding"/>
    <property type="evidence" value="ECO:0007669"/>
    <property type="project" value="InterPro"/>
</dbReference>
<dbReference type="HOGENOM" id="CLU_2292539_0_0_1"/>
<evidence type="ECO:0000256" key="9">
    <source>
        <dbReference type="ARBA" id="ARBA00023004"/>
    </source>
</evidence>
<comment type="subcellular location">
    <subcellularLocation>
        <location evidence="2">Membrane</location>
        <topology evidence="2">Single-pass membrane protein</topology>
    </subcellularLocation>
</comment>
<dbReference type="GO" id="GO:0005506">
    <property type="term" value="F:iron ion binding"/>
    <property type="evidence" value="ECO:0007669"/>
    <property type="project" value="InterPro"/>
</dbReference>
<keyword evidence="13" id="KW-1185">Reference proteome</keyword>
<proteinExistence type="inferred from homology"/>
<dbReference type="Proteomes" id="UP000053647">
    <property type="component" value="Unassembled WGS sequence"/>
</dbReference>
<comment type="cofactor">
    <cofactor evidence="1">
        <name>heme</name>
        <dbReference type="ChEBI" id="CHEBI:30413"/>
    </cofactor>
</comment>
<gene>
    <name evidence="12" type="ORF">PAXINDRAFT_87309</name>
</gene>
<dbReference type="InterPro" id="IPR036396">
    <property type="entry name" value="Cyt_P450_sf"/>
</dbReference>
<keyword evidence="10" id="KW-0503">Monooxygenase</keyword>
<reference evidence="13" key="2">
    <citation type="submission" date="2015-01" db="EMBL/GenBank/DDBJ databases">
        <title>Evolutionary Origins and Diversification of the Mycorrhizal Mutualists.</title>
        <authorList>
            <consortium name="DOE Joint Genome Institute"/>
            <consortium name="Mycorrhizal Genomics Consortium"/>
            <person name="Kohler A."/>
            <person name="Kuo A."/>
            <person name="Nagy L.G."/>
            <person name="Floudas D."/>
            <person name="Copeland A."/>
            <person name="Barry K.W."/>
            <person name="Cichocki N."/>
            <person name="Veneault-Fourrey C."/>
            <person name="LaButti K."/>
            <person name="Lindquist E.A."/>
            <person name="Lipzen A."/>
            <person name="Lundell T."/>
            <person name="Morin E."/>
            <person name="Murat C."/>
            <person name="Riley R."/>
            <person name="Ohm R."/>
            <person name="Sun H."/>
            <person name="Tunlid A."/>
            <person name="Henrissat B."/>
            <person name="Grigoriev I.V."/>
            <person name="Hibbett D.S."/>
            <person name="Martin F."/>
        </authorList>
    </citation>
    <scope>NUCLEOTIDE SEQUENCE [LARGE SCALE GENOMIC DNA]</scope>
    <source>
        <strain evidence="13">ATCC 200175</strain>
    </source>
</reference>
<dbReference type="GO" id="GO:0004497">
    <property type="term" value="F:monooxygenase activity"/>
    <property type="evidence" value="ECO:0007669"/>
    <property type="project" value="UniProtKB-KW"/>
</dbReference>
<evidence type="ECO:0000256" key="6">
    <source>
        <dbReference type="ARBA" id="ARBA00022723"/>
    </source>
</evidence>
<protein>
    <submittedName>
        <fullName evidence="12">Unplaced genomic scaffold PAXINscaffold_129, whole genome shotgun sequence</fullName>
    </submittedName>
</protein>
<dbReference type="GO" id="GO:0016705">
    <property type="term" value="F:oxidoreductase activity, acting on paired donors, with incorporation or reduction of molecular oxygen"/>
    <property type="evidence" value="ECO:0007669"/>
    <property type="project" value="InterPro"/>
</dbReference>
<comment type="similarity">
    <text evidence="3">Belongs to the cytochrome P450 family.</text>
</comment>
<keyword evidence="4" id="KW-0349">Heme</keyword>
<dbReference type="InterPro" id="IPR050364">
    <property type="entry name" value="Cytochrome_P450_fung"/>
</dbReference>